<organism evidence="2 3">
    <name type="scientific">Pseudoxanthomonas wuyuanensis</name>
    <dbReference type="NCBI Taxonomy" id="1073196"/>
    <lineage>
        <taxon>Bacteria</taxon>
        <taxon>Pseudomonadati</taxon>
        <taxon>Pseudomonadota</taxon>
        <taxon>Gammaproteobacteria</taxon>
        <taxon>Lysobacterales</taxon>
        <taxon>Lysobacteraceae</taxon>
        <taxon>Pseudoxanthomonas</taxon>
    </lineage>
</organism>
<feature type="transmembrane region" description="Helical" evidence="1">
    <location>
        <begin position="6"/>
        <end position="23"/>
    </location>
</feature>
<keyword evidence="1" id="KW-0812">Transmembrane</keyword>
<dbReference type="InterPro" id="IPR008473">
    <property type="entry name" value="Phage_holin_3_7"/>
</dbReference>
<accession>A0A286D516</accession>
<sequence>MPDLVTFLTFAACSAICGRLMTYRRAPGTRYRIGVSVCAWGLVACTGGQALQILLIGARSHPSGWQLGVLLVLAVLSFRARGNVARILKVD</sequence>
<evidence type="ECO:0000313" key="2">
    <source>
        <dbReference type="EMBL" id="SOD53684.1"/>
    </source>
</evidence>
<dbReference type="EMBL" id="OCND01000002">
    <property type="protein sequence ID" value="SOD53684.1"/>
    <property type="molecule type" value="Genomic_DNA"/>
</dbReference>
<dbReference type="Pfam" id="PF05449">
    <property type="entry name" value="Phage_holin_3_7"/>
    <property type="match status" value="1"/>
</dbReference>
<dbReference type="RefSeq" id="WP_097121270.1">
    <property type="nucleotide sequence ID" value="NZ_OCND01000002.1"/>
</dbReference>
<gene>
    <name evidence="2" type="ORF">SAMN06296416_102536</name>
</gene>
<keyword evidence="1" id="KW-0472">Membrane</keyword>
<reference evidence="2 3" key="1">
    <citation type="submission" date="2017-09" db="EMBL/GenBank/DDBJ databases">
        <authorList>
            <person name="Ehlers B."/>
            <person name="Leendertz F.H."/>
        </authorList>
    </citation>
    <scope>NUCLEOTIDE SEQUENCE [LARGE SCALE GENOMIC DNA]</scope>
    <source>
        <strain evidence="2 3">CGMCC 1.10978</strain>
    </source>
</reference>
<keyword evidence="3" id="KW-1185">Reference proteome</keyword>
<feature type="transmembrane region" description="Helical" evidence="1">
    <location>
        <begin position="63"/>
        <end position="80"/>
    </location>
</feature>
<dbReference type="Proteomes" id="UP000219374">
    <property type="component" value="Unassembled WGS sequence"/>
</dbReference>
<evidence type="ECO:0000256" key="1">
    <source>
        <dbReference type="SAM" id="Phobius"/>
    </source>
</evidence>
<dbReference type="AlphaFoldDB" id="A0A286D516"/>
<keyword evidence="1" id="KW-1133">Transmembrane helix</keyword>
<dbReference type="OrthoDB" id="6942963at2"/>
<feature type="transmembrane region" description="Helical" evidence="1">
    <location>
        <begin position="35"/>
        <end position="57"/>
    </location>
</feature>
<name>A0A286D516_9GAMM</name>
<proteinExistence type="predicted"/>
<evidence type="ECO:0000313" key="3">
    <source>
        <dbReference type="Proteomes" id="UP000219374"/>
    </source>
</evidence>
<protein>
    <submittedName>
        <fullName evidence="2">3TM holin, Phage_holin_3</fullName>
    </submittedName>
</protein>